<accession>A0A1N7LAV0</accession>
<name>A0A1N7LAV0_9RHOB</name>
<feature type="region of interest" description="Disordered" evidence="1">
    <location>
        <begin position="1"/>
        <end position="71"/>
    </location>
</feature>
<sequence length="71" mass="7311">MTETGKGPEGPKTAGARAREDRLKAALRANLHRRKAQARARAGDDGGKNAGDTSPNGVEPPPAPPRSAPDS</sequence>
<dbReference type="EMBL" id="FTOM01000002">
    <property type="protein sequence ID" value="SIS70914.1"/>
    <property type="molecule type" value="Genomic_DNA"/>
</dbReference>
<keyword evidence="3" id="KW-1185">Reference proteome</keyword>
<reference evidence="3" key="1">
    <citation type="submission" date="2017-01" db="EMBL/GenBank/DDBJ databases">
        <authorList>
            <person name="Varghese N."/>
            <person name="Submissions S."/>
        </authorList>
    </citation>
    <scope>NUCLEOTIDE SEQUENCE [LARGE SCALE GENOMIC DNA]</scope>
    <source>
        <strain evidence="3">DSM 18714</strain>
    </source>
</reference>
<protein>
    <submittedName>
        <fullName evidence="2">Uncharacterized protein</fullName>
    </submittedName>
</protein>
<organism evidence="2 3">
    <name type="scientific">Phaeovulum vinaykumarii</name>
    <dbReference type="NCBI Taxonomy" id="407234"/>
    <lineage>
        <taxon>Bacteria</taxon>
        <taxon>Pseudomonadati</taxon>
        <taxon>Pseudomonadota</taxon>
        <taxon>Alphaproteobacteria</taxon>
        <taxon>Rhodobacterales</taxon>
        <taxon>Paracoccaceae</taxon>
        <taxon>Phaeovulum</taxon>
    </lineage>
</organism>
<evidence type="ECO:0000313" key="3">
    <source>
        <dbReference type="Proteomes" id="UP000186098"/>
    </source>
</evidence>
<dbReference type="Proteomes" id="UP000186098">
    <property type="component" value="Unassembled WGS sequence"/>
</dbReference>
<feature type="compositionally biased region" description="Pro residues" evidence="1">
    <location>
        <begin position="58"/>
        <end position="71"/>
    </location>
</feature>
<evidence type="ECO:0000256" key="1">
    <source>
        <dbReference type="SAM" id="MobiDB-lite"/>
    </source>
</evidence>
<evidence type="ECO:0000313" key="2">
    <source>
        <dbReference type="EMBL" id="SIS70914.1"/>
    </source>
</evidence>
<dbReference type="AlphaFoldDB" id="A0A1N7LAV0"/>
<proteinExistence type="predicted"/>
<dbReference type="RefSeq" id="WP_076364753.1">
    <property type="nucleotide sequence ID" value="NZ_FTOM01000002.1"/>
</dbReference>
<gene>
    <name evidence="2" type="ORF">SAMN05421795_102766</name>
</gene>